<reference evidence="2" key="1">
    <citation type="submission" date="2020-09" db="EMBL/GenBank/DDBJ databases">
        <title>Comparative genome analyses of four rice-infecting Rhizoctonia solani isolates reveal extensive enrichment of homogalacturonan modification genes.</title>
        <authorList>
            <person name="Lee D.-Y."/>
            <person name="Jeon J."/>
            <person name="Kim K.-T."/>
            <person name="Cheong K."/>
            <person name="Song H."/>
            <person name="Choi G."/>
            <person name="Ko J."/>
            <person name="Opiyo S.O."/>
            <person name="Zuo S."/>
            <person name="Madhav S."/>
            <person name="Lee Y.-H."/>
            <person name="Wang G.-L."/>
        </authorList>
    </citation>
    <scope>NUCLEOTIDE SEQUENCE</scope>
    <source>
        <strain evidence="2">AG1-IA YN-7</strain>
    </source>
</reference>
<comment type="caution">
    <text evidence="2">The sequence shown here is derived from an EMBL/GenBank/DDBJ whole genome shotgun (WGS) entry which is preliminary data.</text>
</comment>
<name>A0A8H7GYW1_9AGAM</name>
<dbReference type="EMBL" id="JACYCC010000338">
    <property type="protein sequence ID" value="KAF8668516.1"/>
    <property type="molecule type" value="Genomic_DNA"/>
</dbReference>
<sequence>MPQTTPSAPTGPISKRCQQRADNQRINTVAAEADAVLRAHIEEAASKLGVLKDNVFQRFALIAPIGEQRSAMWWNGLLAKKSSEWKDKYRFLPWVSHRIRNKGLVQDLTDEDKSRYAELATKTRAKNKDEKTASLTWKQVVALAQDELTNIHTQLETLRNQLGLQYMLVTTRGKLEDDMPPLYASSEKVDTFLQGHMNMPMKDLLTHLDFYVIGNESAGVSKIQNKKEALRSSVCIRLKDSLSSTIKGIGGDPSTVLHVKYKNYDKMVYTHGVVLVGYPVTPDADGRQMVRPSNFPGGIRGLMHADNQLASGAWRFEALPTDTYAEWKVKYKKAMAKNGTMPLAPYIPVPGSEYIKGPAHTPTAEDSGVSRKRKTSQVKPMPNARKANKKFKSRATIADSKSETPSELDLGDSDNNNKSTEDAGSEAN</sequence>
<feature type="region of interest" description="Disordered" evidence="1">
    <location>
        <begin position="357"/>
        <end position="428"/>
    </location>
</feature>
<dbReference type="AlphaFoldDB" id="A0A8H7GYW1"/>
<proteinExistence type="predicted"/>
<evidence type="ECO:0000313" key="2">
    <source>
        <dbReference type="EMBL" id="KAF8668516.1"/>
    </source>
</evidence>
<gene>
    <name evidence="2" type="ORF">RHS04_08975</name>
</gene>
<dbReference type="Proteomes" id="UP000650582">
    <property type="component" value="Unassembled WGS sequence"/>
</dbReference>
<organism evidence="2 3">
    <name type="scientific">Rhizoctonia solani</name>
    <dbReference type="NCBI Taxonomy" id="456999"/>
    <lineage>
        <taxon>Eukaryota</taxon>
        <taxon>Fungi</taxon>
        <taxon>Dikarya</taxon>
        <taxon>Basidiomycota</taxon>
        <taxon>Agaricomycotina</taxon>
        <taxon>Agaricomycetes</taxon>
        <taxon>Cantharellales</taxon>
        <taxon>Ceratobasidiaceae</taxon>
        <taxon>Rhizoctonia</taxon>
    </lineage>
</organism>
<protein>
    <submittedName>
        <fullName evidence="2">Uncharacterized protein</fullName>
    </submittedName>
</protein>
<accession>A0A8H7GYW1</accession>
<evidence type="ECO:0000313" key="3">
    <source>
        <dbReference type="Proteomes" id="UP000650582"/>
    </source>
</evidence>
<evidence type="ECO:0000256" key="1">
    <source>
        <dbReference type="SAM" id="MobiDB-lite"/>
    </source>
</evidence>